<dbReference type="Pfam" id="PF00534">
    <property type="entry name" value="Glycos_transf_1"/>
    <property type="match status" value="1"/>
</dbReference>
<evidence type="ECO:0000256" key="3">
    <source>
        <dbReference type="ARBA" id="ARBA00009481"/>
    </source>
</evidence>
<keyword evidence="11 14" id="KW-0472">Membrane</keyword>
<keyword evidence="18" id="KW-1185">Reference proteome</keyword>
<dbReference type="SUPFAM" id="SSF53756">
    <property type="entry name" value="UDP-Glycosyltransferase/glycogen phosphorylase"/>
    <property type="match status" value="1"/>
</dbReference>
<keyword evidence="8 14" id="KW-0812">Transmembrane</keyword>
<dbReference type="Proteomes" id="UP000828390">
    <property type="component" value="Unassembled WGS sequence"/>
</dbReference>
<evidence type="ECO:0000256" key="14">
    <source>
        <dbReference type="RuleBase" id="RU367051"/>
    </source>
</evidence>
<dbReference type="PANTHER" id="PTHR45919">
    <property type="entry name" value="GDP-MAN:MAN(3)GLCNAC(2)-PP-DOL ALPHA-1,2-MANNOSYLTRANSFERASE"/>
    <property type="match status" value="1"/>
</dbReference>
<dbReference type="InterPro" id="IPR038013">
    <property type="entry name" value="ALG11"/>
</dbReference>
<reference evidence="17" key="2">
    <citation type="submission" date="2020-11" db="EMBL/GenBank/DDBJ databases">
        <authorList>
            <person name="McCartney M.A."/>
            <person name="Auch B."/>
            <person name="Kono T."/>
            <person name="Mallez S."/>
            <person name="Becker A."/>
            <person name="Gohl D.M."/>
            <person name="Silverstein K.A.T."/>
            <person name="Koren S."/>
            <person name="Bechman K.B."/>
            <person name="Herman A."/>
            <person name="Abrahante J.E."/>
            <person name="Garbe J."/>
        </authorList>
    </citation>
    <scope>NUCLEOTIDE SEQUENCE</scope>
    <source>
        <strain evidence="17">Duluth1</strain>
        <tissue evidence="17">Whole animal</tissue>
    </source>
</reference>
<protein>
    <recommendedName>
        <fullName evidence="5 14">GDP-Man:Man(3)GlcNAc(2)-PP-Dol alpha-1,2-mannosyltransferase</fullName>
        <ecNumber evidence="4 14">2.4.1.131</ecNumber>
    </recommendedName>
</protein>
<evidence type="ECO:0000259" key="16">
    <source>
        <dbReference type="Pfam" id="PF15924"/>
    </source>
</evidence>
<dbReference type="EMBL" id="JAIWYP010000004">
    <property type="protein sequence ID" value="KAH3833853.1"/>
    <property type="molecule type" value="Genomic_DNA"/>
</dbReference>
<comment type="similarity">
    <text evidence="3 14">Belongs to the glycosyltransferase group 1 family. Glycosyltransferase 4 subfamily.</text>
</comment>
<sequence length="476" mass="54294">MFLYLIAICVFFIIVTFVLVVVLRQLIKKRASELKRSRGWGRHIVVGFFHPYCNAGGGGERVLWVAICAIQNKYPDIRCLVYSGDCDATEAEILFKAQQRFNISLPKPVDFIFLRSRNWVEAHKYPMFTLLGQSFGSLKLGWEALTSYVPDVYIDTMGYAFTLPLFKYFGGCKIGCYVHYPTISTDMLERVSQREESFNNMSVVSRSVLLTNLKILYYKMFASMYGLVGARSDIVMVNSSWTYGHIKTLWKVADKTVLVYPPCDISEFIKIDLLKHRNKSVKTILSIAQFRPEKDHKLQLKSFHEFLSHVNATDRSRYKLQLVGGCRDSKDAERVEELKAFAEELHISERVEFKLNVSFEELKTLMSQALIGLHTMRDEHFGIGVVELMAAGTLTLAHNSAGPRMDILTLYDGKPTGFLATDSTSYADAIKTIFNLTDTERTDICENARRSVTRFSESEFEQGFLRAFECLLGNVL</sequence>
<dbReference type="GO" id="GO:0006487">
    <property type="term" value="P:protein N-linked glycosylation"/>
    <property type="evidence" value="ECO:0007669"/>
    <property type="project" value="TreeGrafter"/>
</dbReference>
<dbReference type="InterPro" id="IPR001296">
    <property type="entry name" value="Glyco_trans_1"/>
</dbReference>
<evidence type="ECO:0000313" key="18">
    <source>
        <dbReference type="Proteomes" id="UP000828390"/>
    </source>
</evidence>
<keyword evidence="10 14" id="KW-1133">Transmembrane helix</keyword>
<feature type="domain" description="ALG11 mannosyltransferase N-terminal" evidence="16">
    <location>
        <begin position="44"/>
        <end position="250"/>
    </location>
</feature>
<organism evidence="17 18">
    <name type="scientific">Dreissena polymorpha</name>
    <name type="common">Zebra mussel</name>
    <name type="synonym">Mytilus polymorpha</name>
    <dbReference type="NCBI Taxonomy" id="45954"/>
    <lineage>
        <taxon>Eukaryota</taxon>
        <taxon>Metazoa</taxon>
        <taxon>Spiralia</taxon>
        <taxon>Lophotrochozoa</taxon>
        <taxon>Mollusca</taxon>
        <taxon>Bivalvia</taxon>
        <taxon>Autobranchia</taxon>
        <taxon>Heteroconchia</taxon>
        <taxon>Euheterodonta</taxon>
        <taxon>Imparidentia</taxon>
        <taxon>Neoheterodontei</taxon>
        <taxon>Myida</taxon>
        <taxon>Dreissenoidea</taxon>
        <taxon>Dreissenidae</taxon>
        <taxon>Dreissena</taxon>
    </lineage>
</organism>
<evidence type="ECO:0000256" key="10">
    <source>
        <dbReference type="ARBA" id="ARBA00022989"/>
    </source>
</evidence>
<dbReference type="AlphaFoldDB" id="A0A9D4K6D4"/>
<evidence type="ECO:0000256" key="12">
    <source>
        <dbReference type="ARBA" id="ARBA00045065"/>
    </source>
</evidence>
<accession>A0A9D4K6D4</accession>
<evidence type="ECO:0000256" key="13">
    <source>
        <dbReference type="ARBA" id="ARBA00045128"/>
    </source>
</evidence>
<proteinExistence type="inferred from homology"/>
<feature type="transmembrane region" description="Helical" evidence="14">
    <location>
        <begin position="6"/>
        <end position="27"/>
    </location>
</feature>
<evidence type="ECO:0000259" key="15">
    <source>
        <dbReference type="Pfam" id="PF00534"/>
    </source>
</evidence>
<dbReference type="CDD" id="cd03806">
    <property type="entry name" value="GT4_ALG11-like"/>
    <property type="match status" value="1"/>
</dbReference>
<comment type="subcellular location">
    <subcellularLocation>
        <location evidence="1">Endoplasmic reticulum membrane</location>
        <topology evidence="1">Single-pass membrane protein</topology>
    </subcellularLocation>
</comment>
<evidence type="ECO:0000256" key="9">
    <source>
        <dbReference type="ARBA" id="ARBA00022824"/>
    </source>
</evidence>
<evidence type="ECO:0000313" key="17">
    <source>
        <dbReference type="EMBL" id="KAH3833853.1"/>
    </source>
</evidence>
<evidence type="ECO:0000256" key="7">
    <source>
        <dbReference type="ARBA" id="ARBA00022679"/>
    </source>
</evidence>
<dbReference type="EC" id="2.4.1.131" evidence="4 14"/>
<name>A0A9D4K6D4_DREPO</name>
<comment type="caution">
    <text evidence="17">The sequence shown here is derived from an EMBL/GenBank/DDBJ whole genome shotgun (WGS) entry which is preliminary data.</text>
</comment>
<dbReference type="GO" id="GO:0004377">
    <property type="term" value="F:GDP-Man:Man(3)GlcNAc(2)-PP-Dol alpha-1,2-mannosyltransferase activity"/>
    <property type="evidence" value="ECO:0007669"/>
    <property type="project" value="UniProtKB-UniRule"/>
</dbReference>
<keyword evidence="7 14" id="KW-0808">Transferase</keyword>
<evidence type="ECO:0000256" key="4">
    <source>
        <dbReference type="ARBA" id="ARBA00012645"/>
    </source>
</evidence>
<comment type="pathway">
    <text evidence="2 14">Protein modification; protein glycosylation.</text>
</comment>
<keyword evidence="6 14" id="KW-0328">Glycosyltransferase</keyword>
<reference evidence="17" key="1">
    <citation type="journal article" date="2019" name="bioRxiv">
        <title>The Genome of the Zebra Mussel, Dreissena polymorpha: A Resource for Invasive Species Research.</title>
        <authorList>
            <person name="McCartney M.A."/>
            <person name="Auch B."/>
            <person name="Kono T."/>
            <person name="Mallez S."/>
            <person name="Zhang Y."/>
            <person name="Obille A."/>
            <person name="Becker A."/>
            <person name="Abrahante J.E."/>
            <person name="Garbe J."/>
            <person name="Badalamenti J.P."/>
            <person name="Herman A."/>
            <person name="Mangelson H."/>
            <person name="Liachko I."/>
            <person name="Sullivan S."/>
            <person name="Sone E.D."/>
            <person name="Koren S."/>
            <person name="Silverstein K.A.T."/>
            <person name="Beckman K.B."/>
            <person name="Gohl D.M."/>
        </authorList>
    </citation>
    <scope>NUCLEOTIDE SEQUENCE</scope>
    <source>
        <strain evidence="17">Duluth1</strain>
        <tissue evidence="17">Whole animal</tissue>
    </source>
</reference>
<evidence type="ECO:0000256" key="2">
    <source>
        <dbReference type="ARBA" id="ARBA00004922"/>
    </source>
</evidence>
<dbReference type="Pfam" id="PF15924">
    <property type="entry name" value="ALG11_N"/>
    <property type="match status" value="1"/>
</dbReference>
<evidence type="ECO:0000256" key="11">
    <source>
        <dbReference type="ARBA" id="ARBA00023136"/>
    </source>
</evidence>
<feature type="domain" description="Glycosyl transferase family 1" evidence="15">
    <location>
        <begin position="278"/>
        <end position="450"/>
    </location>
</feature>
<dbReference type="PANTHER" id="PTHR45919:SF1">
    <property type="entry name" value="GDP-MAN:MAN(3)GLCNAC(2)-PP-DOL ALPHA-1,2-MANNOSYLTRANSFERASE"/>
    <property type="match status" value="1"/>
</dbReference>
<evidence type="ECO:0000256" key="1">
    <source>
        <dbReference type="ARBA" id="ARBA00004389"/>
    </source>
</evidence>
<evidence type="ECO:0000256" key="8">
    <source>
        <dbReference type="ARBA" id="ARBA00022692"/>
    </source>
</evidence>
<evidence type="ECO:0000256" key="5">
    <source>
        <dbReference type="ARBA" id="ARBA00022018"/>
    </source>
</evidence>
<dbReference type="Gene3D" id="3.40.50.2000">
    <property type="entry name" value="Glycogen Phosphorylase B"/>
    <property type="match status" value="1"/>
</dbReference>
<keyword evidence="9 14" id="KW-0256">Endoplasmic reticulum</keyword>
<dbReference type="GO" id="GO:0005789">
    <property type="term" value="C:endoplasmic reticulum membrane"/>
    <property type="evidence" value="ECO:0007669"/>
    <property type="project" value="UniProtKB-SubCell"/>
</dbReference>
<comment type="catalytic activity">
    <reaction evidence="12 14">
        <text>an alpha-D-Man-(1-&gt;3)-[alpha-D-Man-(1-&gt;6)]-beta-D-Man-(1-&gt;4)-beta-D-GlcNAc-(1-&gt;4)-alpha-D-GlcNAc-diphospho-di-trans,poly-cis-dolichol + 2 GDP-alpha-D-mannose = an alpha-D-Man-(1-&gt;2)-alpha-D-Man-(1-&gt;2)-alpha-D-Man-(1-&gt;3)-[alpha-D-Man-(1-&gt;6)]-beta-D-Man-(1-&gt;4)-beta-D-GlcNAc-(1-&gt;4)-alpha-D-GlcNAc-diphospho-di-trans,poly-cis-dolichol + 2 GDP + 2 H(+)</text>
        <dbReference type="Rhea" id="RHEA:29523"/>
        <dbReference type="Rhea" id="RHEA-COMP:19515"/>
        <dbReference type="Rhea" id="RHEA-COMP:19516"/>
        <dbReference type="ChEBI" id="CHEBI:15378"/>
        <dbReference type="ChEBI" id="CHEBI:57527"/>
        <dbReference type="ChEBI" id="CHEBI:58189"/>
        <dbReference type="ChEBI" id="CHEBI:132511"/>
        <dbReference type="ChEBI" id="CHEBI:132515"/>
        <dbReference type="EC" id="2.4.1.131"/>
    </reaction>
    <physiologicalReaction direction="left-to-right" evidence="12 14">
        <dbReference type="Rhea" id="RHEA:29524"/>
    </physiologicalReaction>
</comment>
<comment type="function">
    <text evidence="13">GDP-Man:Man(3)GlcNAc(2)-PP-Dol alpha-1,2-mannosyltransferase that operates in the biosynthetic pathway of dolichol-linked oligosaccharides, the glycan precursors employed in protein asparagine (N)-glycosylation. The assembly of dolichol-linked oligosaccharides begins on the cytosolic side of the endoplasmic reticulum membrane and finishes in its lumen. The sequential addition of sugars to dolichol pyrophosphate produces dolichol-linked oligosaccharides containing fourteen sugars, including two GlcNAcs, nine mannoses and three glucoses. Once assembled, the oligosaccharide is transferred from the lipid to nascent proteins by oligosaccharyltransferases. Catalyzes, on the cytoplasmic face of the endoplasmic reticulum, the addition of the fourth and fifth mannose residues to the dolichol-linked oligosaccharide chain, to produce Man(5)GlcNAc(2)-PP-dolichol core oligosaccharide. Man(5)GlcNAc(2)-PP-dolichol is a substrate for ALG3, the following enzyme in the biosynthetic pathway.</text>
</comment>
<dbReference type="InterPro" id="IPR031814">
    <property type="entry name" value="ALG11_N"/>
</dbReference>
<evidence type="ECO:0000256" key="6">
    <source>
        <dbReference type="ARBA" id="ARBA00022676"/>
    </source>
</evidence>
<gene>
    <name evidence="17" type="ORF">DPMN_107169</name>
</gene>